<keyword evidence="1" id="KW-1133">Transmembrane helix</keyword>
<name>A0A0R1HKY9_9LACO</name>
<protein>
    <submittedName>
        <fullName evidence="2">Uncharacterized protein</fullName>
    </submittedName>
</protein>
<dbReference type="AlphaFoldDB" id="A0A0R1HKY9"/>
<evidence type="ECO:0000313" key="2">
    <source>
        <dbReference type="EMBL" id="KRK47373.1"/>
    </source>
</evidence>
<feature type="transmembrane region" description="Helical" evidence="1">
    <location>
        <begin position="6"/>
        <end position="21"/>
    </location>
</feature>
<keyword evidence="1" id="KW-0472">Membrane</keyword>
<proteinExistence type="predicted"/>
<comment type="caution">
    <text evidence="2">The sequence shown here is derived from an EMBL/GenBank/DDBJ whole genome shotgun (WGS) entry which is preliminary data.</text>
</comment>
<dbReference type="RefSeq" id="WP_056942879.1">
    <property type="nucleotide sequence ID" value="NZ_AZCX01000009.1"/>
</dbReference>
<gene>
    <name evidence="2" type="ORF">FC96_GL002492</name>
</gene>
<sequence>MIFFLSFGVIIIAAISYYLLLHKLKYPKRWLILTNLLGPIIIVAGTWKVVGTLFVLPALIYIVVSTWLINKYWTN</sequence>
<evidence type="ECO:0000256" key="1">
    <source>
        <dbReference type="SAM" id="Phobius"/>
    </source>
</evidence>
<accession>A0A0R1HKY9</accession>
<keyword evidence="3" id="KW-1185">Reference proteome</keyword>
<dbReference type="EMBL" id="AZCX01000009">
    <property type="protein sequence ID" value="KRK47373.1"/>
    <property type="molecule type" value="Genomic_DNA"/>
</dbReference>
<dbReference type="PATRIC" id="fig|1302272.5.peg.2541"/>
<reference evidence="2 3" key="1">
    <citation type="journal article" date="2015" name="Genome Announc.">
        <title>Expanding the biotechnology potential of lactobacilli through comparative genomics of 213 strains and associated genera.</title>
        <authorList>
            <person name="Sun Z."/>
            <person name="Harris H.M."/>
            <person name="McCann A."/>
            <person name="Guo C."/>
            <person name="Argimon S."/>
            <person name="Zhang W."/>
            <person name="Yang X."/>
            <person name="Jeffery I.B."/>
            <person name="Cooney J.C."/>
            <person name="Kagawa T.F."/>
            <person name="Liu W."/>
            <person name="Song Y."/>
            <person name="Salvetti E."/>
            <person name="Wrobel A."/>
            <person name="Rasinkangas P."/>
            <person name="Parkhill J."/>
            <person name="Rea M.C."/>
            <person name="O'Sullivan O."/>
            <person name="Ritari J."/>
            <person name="Douillard F.P."/>
            <person name="Paul Ross R."/>
            <person name="Yang R."/>
            <person name="Briner A.E."/>
            <person name="Felis G.E."/>
            <person name="de Vos W.M."/>
            <person name="Barrangou R."/>
            <person name="Klaenhammer T.R."/>
            <person name="Caufield P.W."/>
            <person name="Cui Y."/>
            <person name="Zhang H."/>
            <person name="O'Toole P.W."/>
        </authorList>
    </citation>
    <scope>NUCLEOTIDE SEQUENCE [LARGE SCALE GENOMIC DNA]</scope>
    <source>
        <strain evidence="2 3">JCM 15530</strain>
    </source>
</reference>
<dbReference type="Proteomes" id="UP000050911">
    <property type="component" value="Unassembled WGS sequence"/>
</dbReference>
<keyword evidence="1" id="KW-0812">Transmembrane</keyword>
<evidence type="ECO:0000313" key="3">
    <source>
        <dbReference type="Proteomes" id="UP000050911"/>
    </source>
</evidence>
<organism evidence="2 3">
    <name type="scientific">Secundilactobacillus kimchicus JCM 15530</name>
    <dbReference type="NCBI Taxonomy" id="1302272"/>
    <lineage>
        <taxon>Bacteria</taxon>
        <taxon>Bacillati</taxon>
        <taxon>Bacillota</taxon>
        <taxon>Bacilli</taxon>
        <taxon>Lactobacillales</taxon>
        <taxon>Lactobacillaceae</taxon>
        <taxon>Secundilactobacillus</taxon>
    </lineage>
</organism>